<comment type="similarity">
    <text evidence="1">Belongs to the peptidase M16 family.</text>
</comment>
<name>A0ABU3PWI4_9ACTN</name>
<dbReference type="Proteomes" id="UP001268542">
    <property type="component" value="Unassembled WGS sequence"/>
</dbReference>
<reference evidence="3 4" key="1">
    <citation type="submission" date="2023-08" db="EMBL/GenBank/DDBJ databases">
        <title>Nocardioides seae sp. nov., a bacterium isolated from a soil.</title>
        <authorList>
            <person name="Wang X."/>
        </authorList>
    </citation>
    <scope>NUCLEOTIDE SEQUENCE [LARGE SCALE GENOMIC DNA]</scope>
    <source>
        <strain evidence="3 4">YZH12</strain>
    </source>
</reference>
<evidence type="ECO:0000256" key="1">
    <source>
        <dbReference type="ARBA" id="ARBA00007261"/>
    </source>
</evidence>
<dbReference type="Pfam" id="PF00675">
    <property type="entry name" value="Peptidase_M16"/>
    <property type="match status" value="1"/>
</dbReference>
<protein>
    <submittedName>
        <fullName evidence="3">Insulinase family protein</fullName>
    </submittedName>
</protein>
<keyword evidence="4" id="KW-1185">Reference proteome</keyword>
<evidence type="ECO:0000259" key="2">
    <source>
        <dbReference type="Pfam" id="PF00675"/>
    </source>
</evidence>
<dbReference type="Gene3D" id="3.30.830.10">
    <property type="entry name" value="Metalloenzyme, LuxS/M16 peptidase-like"/>
    <property type="match status" value="1"/>
</dbReference>
<gene>
    <name evidence="3" type="ORF">RDV89_08550</name>
</gene>
<evidence type="ECO:0000313" key="3">
    <source>
        <dbReference type="EMBL" id="MDT9593115.1"/>
    </source>
</evidence>
<dbReference type="InterPro" id="IPR011249">
    <property type="entry name" value="Metalloenz_LuxS/M16"/>
</dbReference>
<dbReference type="InterPro" id="IPR011765">
    <property type="entry name" value="Pept_M16_N"/>
</dbReference>
<proteinExistence type="inferred from homology"/>
<dbReference type="SUPFAM" id="SSF63411">
    <property type="entry name" value="LuxS/MPP-like metallohydrolase"/>
    <property type="match status" value="1"/>
</dbReference>
<organism evidence="3 4">
    <name type="scientific">Nocardioides imazamoxiresistens</name>
    <dbReference type="NCBI Taxonomy" id="3231893"/>
    <lineage>
        <taxon>Bacteria</taxon>
        <taxon>Bacillati</taxon>
        <taxon>Actinomycetota</taxon>
        <taxon>Actinomycetes</taxon>
        <taxon>Propionibacteriales</taxon>
        <taxon>Nocardioidaceae</taxon>
        <taxon>Nocardioides</taxon>
    </lineage>
</organism>
<dbReference type="InterPro" id="IPR050361">
    <property type="entry name" value="MPP/UQCRC_Complex"/>
</dbReference>
<dbReference type="EMBL" id="JAVYII010000003">
    <property type="protein sequence ID" value="MDT9593115.1"/>
    <property type="molecule type" value="Genomic_DNA"/>
</dbReference>
<comment type="caution">
    <text evidence="3">The sequence shown here is derived from an EMBL/GenBank/DDBJ whole genome shotgun (WGS) entry which is preliminary data.</text>
</comment>
<sequence>MSPAGAGATLETLPNGLRLLLAPATTAGTTAVAVHAGVGFRGEPADSSGLAHLFEHLMFAGSAGVEPGGHFAAVEAVGGAVGGHTRHDYTELFEVVPAHAVDEVVRLEVDRLAGPRLDPATLATQVEVIRAEIAQQVDGVPYGGFPWRHLPPAMFDTSPHVRDGYGDVAALRRVGVDDAAAFFDHWWAPGNLVVTVEGDLDHLDVGRTRELLSALPARAVPPATPLAEPALAADRHLEVAAANVPAPVWAAGFRLPDPALSPRLHGACTALAGLLPAQEPALRVSARSGWYGVPLDARDPDVLVLSTHPRPGVDGAPLLAAMRDLLAAWAPGAATPALLGTARTRLALGEYARGERLAHRARRLGAATLLLGSTDVLASADPTTCLDRDLLGEAAAYLLDQHAGTVLVTPGPAGSPATTPGGDS</sequence>
<evidence type="ECO:0000313" key="4">
    <source>
        <dbReference type="Proteomes" id="UP001268542"/>
    </source>
</evidence>
<feature type="domain" description="Peptidase M16 N-terminal" evidence="2">
    <location>
        <begin position="24"/>
        <end position="136"/>
    </location>
</feature>
<dbReference type="PANTHER" id="PTHR11851">
    <property type="entry name" value="METALLOPROTEASE"/>
    <property type="match status" value="1"/>
</dbReference>
<dbReference type="PANTHER" id="PTHR11851:SF49">
    <property type="entry name" value="MITOCHONDRIAL-PROCESSING PEPTIDASE SUBUNIT ALPHA"/>
    <property type="match status" value="1"/>
</dbReference>
<dbReference type="RefSeq" id="WP_315732541.1">
    <property type="nucleotide sequence ID" value="NZ_JAVYII010000003.1"/>
</dbReference>
<accession>A0ABU3PWI4</accession>